<organism evidence="2 3">
    <name type="scientific">Fusobacterium hominis</name>
    <dbReference type="NCBI Taxonomy" id="2764326"/>
    <lineage>
        <taxon>Bacteria</taxon>
        <taxon>Fusobacteriati</taxon>
        <taxon>Fusobacteriota</taxon>
        <taxon>Fusobacteriia</taxon>
        <taxon>Fusobacteriales</taxon>
        <taxon>Fusobacteriaceae</taxon>
        <taxon>Fusobacterium</taxon>
    </lineage>
</organism>
<protein>
    <submittedName>
        <fullName evidence="2">Chemotaxis protein</fullName>
    </submittedName>
</protein>
<evidence type="ECO:0000313" key="3">
    <source>
        <dbReference type="Proteomes" id="UP000515913"/>
    </source>
</evidence>
<reference evidence="2 3" key="1">
    <citation type="submission" date="2020-08" db="EMBL/GenBank/DDBJ databases">
        <authorList>
            <person name="Liu C."/>
            <person name="Sun Q."/>
        </authorList>
    </citation>
    <scope>NUCLEOTIDE SEQUENCE [LARGE SCALE GENOMIC DNA]</scope>
    <source>
        <strain evidence="2 3">NSJ-57</strain>
    </source>
</reference>
<dbReference type="EMBL" id="CP060637">
    <property type="protein sequence ID" value="QNM15208.1"/>
    <property type="molecule type" value="Genomic_DNA"/>
</dbReference>
<name>A0A7G9GWM6_9FUSO</name>
<feature type="coiled-coil region" evidence="1">
    <location>
        <begin position="136"/>
        <end position="197"/>
    </location>
</feature>
<dbReference type="RefSeq" id="WP_101473679.1">
    <property type="nucleotide sequence ID" value="NZ_CP060637.1"/>
</dbReference>
<dbReference type="Proteomes" id="UP000515913">
    <property type="component" value="Chromosome"/>
</dbReference>
<evidence type="ECO:0000256" key="1">
    <source>
        <dbReference type="SAM" id="Coils"/>
    </source>
</evidence>
<dbReference type="SUPFAM" id="SSF47226">
    <property type="entry name" value="Histidine-containing phosphotransfer domain, HPT domain"/>
    <property type="match status" value="1"/>
</dbReference>
<dbReference type="AlphaFoldDB" id="A0A7G9GWM6"/>
<proteinExistence type="predicted"/>
<gene>
    <name evidence="2" type="ORF">H9Q81_09910</name>
</gene>
<dbReference type="InterPro" id="IPR036641">
    <property type="entry name" value="HPT_dom_sf"/>
</dbReference>
<keyword evidence="1" id="KW-0175">Coiled coil</keyword>
<evidence type="ECO:0000313" key="2">
    <source>
        <dbReference type="EMBL" id="QNM15208.1"/>
    </source>
</evidence>
<dbReference type="GO" id="GO:0000160">
    <property type="term" value="P:phosphorelay signal transduction system"/>
    <property type="evidence" value="ECO:0007669"/>
    <property type="project" value="InterPro"/>
</dbReference>
<accession>A0A7G9GWM6</accession>
<sequence length="202" mass="23992">MELYIDNKKVKLKQKRYKTFGKAINDIIVHLKKDNKIPYKFYVNGESLKDNSIINVDKLELIEVITKSEGEVLLDSVLKAKKQIELFFDLFDEEVIENGEPLVINEIELLERGIFLRWFYNLLLLIKASGDMDFVYEDFDDYIKDFEKELKLAEEAYDSKDYETFVEILHFSIGDLLDEFYDNIDNYFQDIAAEENRKRLPN</sequence>
<keyword evidence="3" id="KW-1185">Reference proteome</keyword>
<dbReference type="KEGG" id="fho:H9Q81_09910"/>